<dbReference type="RefSeq" id="WP_186242350.1">
    <property type="nucleotide sequence ID" value="NZ_OCTY01000002.1"/>
</dbReference>
<dbReference type="AlphaFoldDB" id="A0A7Z7N9Y6"/>
<protein>
    <submittedName>
        <fullName evidence="1">Uncharacterized protein</fullName>
    </submittedName>
</protein>
<name>A0A7Z7N9Y6_9MYCO</name>
<organism evidence="1 2">
    <name type="scientific">Mycobacterium simulans</name>
    <dbReference type="NCBI Taxonomy" id="627089"/>
    <lineage>
        <taxon>Bacteria</taxon>
        <taxon>Bacillati</taxon>
        <taxon>Actinomycetota</taxon>
        <taxon>Actinomycetes</taxon>
        <taxon>Mycobacteriales</taxon>
        <taxon>Mycobacteriaceae</taxon>
        <taxon>Mycobacterium</taxon>
    </lineage>
</organism>
<comment type="caution">
    <text evidence="1">The sequence shown here is derived from an EMBL/GenBank/DDBJ whole genome shotgun (WGS) entry which is preliminary data.</text>
</comment>
<evidence type="ECO:0000313" key="2">
    <source>
        <dbReference type="Proteomes" id="UP000554965"/>
    </source>
</evidence>
<sequence length="73" mass="8777">MEIFFTRLRPYQKNHQATIESKDDHLVHKYDLHYRYDTDEEPAVLNRLWKLVNDRFNYLTPQPIGCGCGRDPP</sequence>
<evidence type="ECO:0000313" key="1">
    <source>
        <dbReference type="EMBL" id="SOJ54291.1"/>
    </source>
</evidence>
<keyword evidence="2" id="KW-1185">Reference proteome</keyword>
<accession>A0A7Z7N9Y6</accession>
<gene>
    <name evidence="1" type="ORF">MSIMFB_01790</name>
</gene>
<reference evidence="1 2" key="1">
    <citation type="submission" date="2017-10" db="EMBL/GenBank/DDBJ databases">
        <authorList>
            <consortium name="Urmite Genomes"/>
        </authorList>
    </citation>
    <scope>NUCLEOTIDE SEQUENCE [LARGE SCALE GENOMIC DNA]</scope>
    <source>
        <strain evidence="1 2">FB-527</strain>
    </source>
</reference>
<dbReference type="Proteomes" id="UP000554965">
    <property type="component" value="Unassembled WGS sequence"/>
</dbReference>
<dbReference type="EMBL" id="OCTY01000002">
    <property type="protein sequence ID" value="SOJ54291.1"/>
    <property type="molecule type" value="Genomic_DNA"/>
</dbReference>
<proteinExistence type="predicted"/>